<evidence type="ECO:0000256" key="7">
    <source>
        <dbReference type="PIRSR" id="PIRSR606225-1"/>
    </source>
</evidence>
<dbReference type="AlphaFoldDB" id="A0A3E1R8E8"/>
<organism evidence="11 12">
    <name type="scientific">Rhodoferax lacus</name>
    <dbReference type="NCBI Taxonomy" id="2184758"/>
    <lineage>
        <taxon>Bacteria</taxon>
        <taxon>Pseudomonadati</taxon>
        <taxon>Pseudomonadota</taxon>
        <taxon>Betaproteobacteria</taxon>
        <taxon>Burkholderiales</taxon>
        <taxon>Comamonadaceae</taxon>
        <taxon>Rhodoferax</taxon>
    </lineage>
</organism>
<evidence type="ECO:0000313" key="11">
    <source>
        <dbReference type="EMBL" id="RFO95513.1"/>
    </source>
</evidence>
<dbReference type="GO" id="GO:0160141">
    <property type="term" value="F:23S rRNA pseudouridine(955/2504/2580) synthase activity"/>
    <property type="evidence" value="ECO:0007669"/>
    <property type="project" value="UniProtKB-EC"/>
</dbReference>
<dbReference type="PANTHER" id="PTHR21600">
    <property type="entry name" value="MITOCHONDRIAL RNA PSEUDOURIDINE SYNTHASE"/>
    <property type="match status" value="1"/>
</dbReference>
<keyword evidence="12" id="KW-1185">Reference proteome</keyword>
<evidence type="ECO:0000256" key="1">
    <source>
        <dbReference type="ARBA" id="ARBA00000381"/>
    </source>
</evidence>
<feature type="active site" evidence="7">
    <location>
        <position position="172"/>
    </location>
</feature>
<dbReference type="SUPFAM" id="SSF55120">
    <property type="entry name" value="Pseudouridine synthase"/>
    <property type="match status" value="1"/>
</dbReference>
<dbReference type="CDD" id="cd00165">
    <property type="entry name" value="S4"/>
    <property type="match status" value="1"/>
</dbReference>
<dbReference type="Gene3D" id="3.10.290.10">
    <property type="entry name" value="RNA-binding S4 domain"/>
    <property type="match status" value="1"/>
</dbReference>
<dbReference type="Pfam" id="PF01479">
    <property type="entry name" value="S4"/>
    <property type="match status" value="1"/>
</dbReference>
<evidence type="ECO:0000256" key="2">
    <source>
        <dbReference type="ARBA" id="ARBA00002876"/>
    </source>
</evidence>
<dbReference type="GO" id="GO:0000455">
    <property type="term" value="P:enzyme-directed rRNA pseudouridine synthesis"/>
    <property type="evidence" value="ECO:0007669"/>
    <property type="project" value="UniProtKB-ARBA"/>
</dbReference>
<keyword evidence="5 8" id="KW-0694">RNA-binding</keyword>
<dbReference type="InterPro" id="IPR036986">
    <property type="entry name" value="S4_RNA-bd_sf"/>
</dbReference>
<keyword evidence="6 9" id="KW-0413">Isomerase</keyword>
<dbReference type="CDD" id="cd02869">
    <property type="entry name" value="PseudoU_synth_RluA_like"/>
    <property type="match status" value="1"/>
</dbReference>
<proteinExistence type="inferred from homology"/>
<protein>
    <recommendedName>
        <fullName evidence="9">Pseudouridine synthase</fullName>
        <ecNumber evidence="9">5.4.99.-</ecNumber>
    </recommendedName>
</protein>
<evidence type="ECO:0000256" key="8">
    <source>
        <dbReference type="PROSITE-ProRule" id="PRU00182"/>
    </source>
</evidence>
<evidence type="ECO:0000256" key="6">
    <source>
        <dbReference type="ARBA" id="ARBA00023235"/>
    </source>
</evidence>
<dbReference type="PROSITE" id="PS01129">
    <property type="entry name" value="PSI_RLU"/>
    <property type="match status" value="1"/>
</dbReference>
<evidence type="ECO:0000256" key="3">
    <source>
        <dbReference type="ARBA" id="ARBA00010876"/>
    </source>
</evidence>
<dbReference type="NCBIfam" id="TIGR00005">
    <property type="entry name" value="rluA_subfam"/>
    <property type="match status" value="1"/>
</dbReference>
<dbReference type="PROSITE" id="PS50889">
    <property type="entry name" value="S4"/>
    <property type="match status" value="1"/>
</dbReference>
<dbReference type="Pfam" id="PF00849">
    <property type="entry name" value="PseudoU_synth_2"/>
    <property type="match status" value="1"/>
</dbReference>
<evidence type="ECO:0000256" key="5">
    <source>
        <dbReference type="ARBA" id="ARBA00022884"/>
    </source>
</evidence>
<evidence type="ECO:0000256" key="4">
    <source>
        <dbReference type="ARBA" id="ARBA00022552"/>
    </source>
</evidence>
<dbReference type="Proteomes" id="UP000260665">
    <property type="component" value="Unassembled WGS sequence"/>
</dbReference>
<accession>A0A3E1R8E8</accession>
<dbReference type="SUPFAM" id="SSF55174">
    <property type="entry name" value="Alpha-L RNA-binding motif"/>
    <property type="match status" value="1"/>
</dbReference>
<dbReference type="InterPro" id="IPR050188">
    <property type="entry name" value="RluA_PseudoU_synthase"/>
</dbReference>
<dbReference type="Gene3D" id="3.30.2350.10">
    <property type="entry name" value="Pseudouridine synthase"/>
    <property type="match status" value="1"/>
</dbReference>
<dbReference type="InterPro" id="IPR002942">
    <property type="entry name" value="S4_RNA-bd"/>
</dbReference>
<dbReference type="InterPro" id="IPR006145">
    <property type="entry name" value="PsdUridine_synth_RsuA/RluA"/>
</dbReference>
<sequence>MKHIIGANLTSTVPQSQTLTVDEDSAGQRLDNFLMRQLKGVPKTHVYRIIRSGEVRINKGRVSADTRIAAGDLVRLPPVRVSERADEKAQAMAALAEKAASSGQGGSAASSTGGFAPAKDFPILFEDDFFLAINKPAGVAVHGGSGVSFGVIEQLRMARPRAPYLELAHRLDRETSGILIVAKRRSALKKLQDQFRERETGKIYLAMVLGLWPESLKVLSKPLHKYVLPGKDGQAEGGERRVKVVARDDPDGMPSLTMVKLRGTSAPDAVPPVSLLEVTLKTGRTHQIRVHLASEGMPIVGDDKYGNFDVNKELARVAGAGGLKRMFLHAWRFQCNHPGTGKRMELQAELPAELAAFLQHALPPTAE</sequence>
<evidence type="ECO:0000313" key="12">
    <source>
        <dbReference type="Proteomes" id="UP000260665"/>
    </source>
</evidence>
<dbReference type="PANTHER" id="PTHR21600:SF92">
    <property type="entry name" value="RIBOSOMAL LARGE SUBUNIT PSEUDOURIDINE SYNTHASE C"/>
    <property type="match status" value="1"/>
</dbReference>
<dbReference type="OrthoDB" id="9785808at2"/>
<dbReference type="SMART" id="SM00363">
    <property type="entry name" value="S4"/>
    <property type="match status" value="1"/>
</dbReference>
<gene>
    <name evidence="11" type="ORF">DIC66_17970</name>
</gene>
<comment type="catalytic activity">
    <reaction evidence="1">
        <text>uridine(955/2504/2580) in 23S rRNA = pseudouridine(955/2504/2580) in 23S rRNA</text>
        <dbReference type="Rhea" id="RHEA:42528"/>
        <dbReference type="Rhea" id="RHEA-COMP:10099"/>
        <dbReference type="Rhea" id="RHEA-COMP:10100"/>
        <dbReference type="ChEBI" id="CHEBI:65314"/>
        <dbReference type="ChEBI" id="CHEBI:65315"/>
        <dbReference type="EC" id="5.4.99.24"/>
    </reaction>
</comment>
<comment type="caution">
    <text evidence="11">The sequence shown here is derived from an EMBL/GenBank/DDBJ whole genome shotgun (WGS) entry which is preliminary data.</text>
</comment>
<dbReference type="GO" id="GO:0003723">
    <property type="term" value="F:RNA binding"/>
    <property type="evidence" value="ECO:0007669"/>
    <property type="project" value="UniProtKB-KW"/>
</dbReference>
<dbReference type="InterPro" id="IPR006225">
    <property type="entry name" value="PsdUridine_synth_RluC/D"/>
</dbReference>
<comment type="similarity">
    <text evidence="3 9">Belongs to the pseudouridine synthase RluA family.</text>
</comment>
<feature type="domain" description="RNA-binding S4" evidence="10">
    <location>
        <begin position="28"/>
        <end position="90"/>
    </location>
</feature>
<comment type="function">
    <text evidence="2">Responsible for synthesis of pseudouridine from uracil at positions 955, 2504 and 2580 in 23S ribosomal RNA.</text>
</comment>
<comment type="catalytic activity">
    <reaction evidence="9">
        <text>a uridine in RNA = a pseudouridine in RNA</text>
        <dbReference type="Rhea" id="RHEA:48348"/>
        <dbReference type="Rhea" id="RHEA-COMP:12068"/>
        <dbReference type="Rhea" id="RHEA-COMP:12069"/>
        <dbReference type="ChEBI" id="CHEBI:65314"/>
        <dbReference type="ChEBI" id="CHEBI:65315"/>
    </reaction>
</comment>
<dbReference type="InterPro" id="IPR006224">
    <property type="entry name" value="PsdUridine_synth_RluA-like_CS"/>
</dbReference>
<keyword evidence="4" id="KW-0698">rRNA processing</keyword>
<dbReference type="InterPro" id="IPR020103">
    <property type="entry name" value="PsdUridine_synth_cat_dom_sf"/>
</dbReference>
<reference evidence="11 12" key="1">
    <citation type="submission" date="2018-05" db="EMBL/GenBank/DDBJ databases">
        <title>Rhodoferax soyangensis sp.nov., isolated from an oligotrophic freshwater lake.</title>
        <authorList>
            <person name="Park M."/>
        </authorList>
    </citation>
    <scope>NUCLEOTIDE SEQUENCE [LARGE SCALE GENOMIC DNA]</scope>
    <source>
        <strain evidence="11 12">IMCC26218</strain>
    </source>
</reference>
<evidence type="ECO:0000259" key="10">
    <source>
        <dbReference type="SMART" id="SM00363"/>
    </source>
</evidence>
<dbReference type="EC" id="5.4.99.-" evidence="9"/>
<dbReference type="EMBL" id="QFZK01000015">
    <property type="protein sequence ID" value="RFO95513.1"/>
    <property type="molecule type" value="Genomic_DNA"/>
</dbReference>
<name>A0A3E1R8E8_9BURK</name>
<evidence type="ECO:0000256" key="9">
    <source>
        <dbReference type="RuleBase" id="RU362028"/>
    </source>
</evidence>